<protein>
    <submittedName>
        <fullName evidence="1">Uncharacterized protein</fullName>
    </submittedName>
</protein>
<dbReference type="AlphaFoldDB" id="A0A1N7SCZ9"/>
<evidence type="ECO:0000313" key="1">
    <source>
        <dbReference type="EMBL" id="SIT45204.1"/>
    </source>
</evidence>
<name>A0A1N7SCZ9_9BURK</name>
<keyword evidence="2" id="KW-1185">Reference proteome</keyword>
<proteinExistence type="predicted"/>
<accession>A0A1N7SCZ9</accession>
<reference evidence="1" key="1">
    <citation type="submission" date="2016-12" db="EMBL/GenBank/DDBJ databases">
        <authorList>
            <person name="Moulin L."/>
        </authorList>
    </citation>
    <scope>NUCLEOTIDE SEQUENCE [LARGE SCALE GENOMIC DNA]</scope>
    <source>
        <strain evidence="1">STM 7183</strain>
    </source>
</reference>
<dbReference type="Proteomes" id="UP000195569">
    <property type="component" value="Unassembled WGS sequence"/>
</dbReference>
<sequence>MCAAKALIRAMLPTARGFLPTSADGASGEDLRELRGAFEANHACLFRTRTVRVYDAIHVASSCAAGVSGALQHAHLLLARARRSSSARVQTARAS</sequence>
<evidence type="ECO:0000313" key="2">
    <source>
        <dbReference type="Proteomes" id="UP000195569"/>
    </source>
</evidence>
<dbReference type="EMBL" id="CYGY02000046">
    <property type="protein sequence ID" value="SIT45204.1"/>
    <property type="molecule type" value="Genomic_DNA"/>
</dbReference>
<gene>
    <name evidence="1" type="ORF">BN2476_460086</name>
</gene>
<comment type="caution">
    <text evidence="1">The sequence shown here is derived from an EMBL/GenBank/DDBJ whole genome shotgun (WGS) entry which is preliminary data.</text>
</comment>
<organism evidence="1 2">
    <name type="scientific">Paraburkholderia piptadeniae</name>
    <dbReference type="NCBI Taxonomy" id="1701573"/>
    <lineage>
        <taxon>Bacteria</taxon>
        <taxon>Pseudomonadati</taxon>
        <taxon>Pseudomonadota</taxon>
        <taxon>Betaproteobacteria</taxon>
        <taxon>Burkholderiales</taxon>
        <taxon>Burkholderiaceae</taxon>
        <taxon>Paraburkholderia</taxon>
    </lineage>
</organism>